<dbReference type="SUPFAM" id="SSF57667">
    <property type="entry name" value="beta-beta-alpha zinc fingers"/>
    <property type="match status" value="4"/>
</dbReference>
<feature type="domain" description="C2H2-type" evidence="7">
    <location>
        <begin position="498"/>
        <end position="527"/>
    </location>
</feature>
<dbReference type="PRINTS" id="PR00929">
    <property type="entry name" value="ATHOOK"/>
</dbReference>
<keyword evidence="3 5" id="KW-0863">Zinc-finger</keyword>
<dbReference type="SMART" id="SM00875">
    <property type="entry name" value="BACK"/>
    <property type="match status" value="1"/>
</dbReference>
<feature type="domain" description="C2H2-type" evidence="7">
    <location>
        <begin position="443"/>
        <end position="470"/>
    </location>
</feature>
<dbReference type="SMART" id="SM00355">
    <property type="entry name" value="ZnF_C2H2"/>
    <property type="match status" value="7"/>
</dbReference>
<feature type="domain" description="C2H2-type" evidence="7">
    <location>
        <begin position="471"/>
        <end position="498"/>
    </location>
</feature>
<dbReference type="InterPro" id="IPR036236">
    <property type="entry name" value="Znf_C2H2_sf"/>
</dbReference>
<dbReference type="Pfam" id="PF07707">
    <property type="entry name" value="BACK"/>
    <property type="match status" value="1"/>
</dbReference>
<dbReference type="Gene3D" id="3.30.160.60">
    <property type="entry name" value="Classic Zinc Finger"/>
    <property type="match status" value="4"/>
</dbReference>
<feature type="region of interest" description="Disordered" evidence="6">
    <location>
        <begin position="203"/>
        <end position="236"/>
    </location>
</feature>
<proteinExistence type="predicted"/>
<keyword evidence="9" id="KW-1185">Reference proteome</keyword>
<accession>A0AAD9NIQ2</accession>
<keyword evidence="2" id="KW-0677">Repeat</keyword>
<evidence type="ECO:0000256" key="6">
    <source>
        <dbReference type="SAM" id="MobiDB-lite"/>
    </source>
</evidence>
<feature type="domain" description="C2H2-type" evidence="7">
    <location>
        <begin position="344"/>
        <end position="371"/>
    </location>
</feature>
<comment type="caution">
    <text evidence="8">The sequence shown here is derived from an EMBL/GenBank/DDBJ whole genome shotgun (WGS) entry which is preliminary data.</text>
</comment>
<name>A0AAD9NIQ2_9ANNE</name>
<dbReference type="InterPro" id="IPR011705">
    <property type="entry name" value="BACK"/>
</dbReference>
<gene>
    <name evidence="8" type="ORF">LSH36_7g16086</name>
</gene>
<dbReference type="EMBL" id="JAODUP010000007">
    <property type="protein sequence ID" value="KAK2169781.1"/>
    <property type="molecule type" value="Genomic_DNA"/>
</dbReference>
<evidence type="ECO:0000313" key="9">
    <source>
        <dbReference type="Proteomes" id="UP001208570"/>
    </source>
</evidence>
<evidence type="ECO:0000259" key="7">
    <source>
        <dbReference type="PROSITE" id="PS50157"/>
    </source>
</evidence>
<dbReference type="GO" id="GO:0003677">
    <property type="term" value="F:DNA binding"/>
    <property type="evidence" value="ECO:0007669"/>
    <property type="project" value="InterPro"/>
</dbReference>
<evidence type="ECO:0000256" key="2">
    <source>
        <dbReference type="ARBA" id="ARBA00022737"/>
    </source>
</evidence>
<feature type="region of interest" description="Disordered" evidence="6">
    <location>
        <begin position="249"/>
        <end position="277"/>
    </location>
</feature>
<evidence type="ECO:0000256" key="3">
    <source>
        <dbReference type="ARBA" id="ARBA00022771"/>
    </source>
</evidence>
<evidence type="ECO:0000256" key="4">
    <source>
        <dbReference type="ARBA" id="ARBA00022833"/>
    </source>
</evidence>
<feature type="domain" description="C2H2-type" evidence="7">
    <location>
        <begin position="556"/>
        <end position="578"/>
    </location>
</feature>
<evidence type="ECO:0000313" key="8">
    <source>
        <dbReference type="EMBL" id="KAK2169781.1"/>
    </source>
</evidence>
<dbReference type="Pfam" id="PF00096">
    <property type="entry name" value="zf-C2H2"/>
    <property type="match status" value="2"/>
</dbReference>
<dbReference type="AlphaFoldDB" id="A0AAD9NIQ2"/>
<sequence length="772" mass="88732">MRLNPFLSICTRERSLSACLRPVTSWRRVKSWALPMLSRCCFLHIEKNINVDTWAHILDLSMNYDYPDVAQKVVRYFADNLRHLHKVEEAMYLSDSQLEQILNRSNHRQVTDTEFLKLDLALHWVNNDYDNRSLKLPRLLQFINIGLLTKEGLERVFGQRTLKHSDIFQDEMIKRFISDVRASLIARKKTQQLVKVQRKSSQTVKVSKRGRPRKIIDYNQTDDSSIDVPDPDEEEYVPDLSLEPVVVLKKKRGRPPKTRDVHGSSMKRRRGRPKKYESDKIHILEGKQIKEENMDCSTNEMHLLSPETRVKSECGLIADTSLKMFTSKVKRKSWSRSIPNPDGHICLICGKKFALRKQLTRHAVIHREKTKLCDLCDYKTTRNDKVRDHIRRVHVEEAVKRGLLSAEEFKRRQTMEANKPHLHRPRKSKIKRLLETGSAEEMVHCPKCPRKFTSVSVLRHHMKGHGSDTPFLCEICGFTTKHFASINVHKRQHNGKKFRCTFPGCAYENIRKSRLDDHISAHTGIKNHVCSICGKAFAGRKHMQRHEKTHLEIKPLKCEHCEYATTRRDKLRDHIRKHHRNIAISMGILDPNKIEDPKELKPVKGRKQKKKRLKCEKQQESNLLIGDTVEQLIEGTADSSVGVSRQDVDQVANFVTMAVPSHLLGVTTSTISEDVIQYLASMTQNGTLTGSHSQIHPSLAVPVTAAPSVQNTQSIQGVPFTQASTVAIHAGPPPPPQEQQQLMRTQNVQQVAGDRGDTWIYHIIPDGQHQYS</sequence>
<dbReference type="GO" id="GO:0008270">
    <property type="term" value="F:zinc ion binding"/>
    <property type="evidence" value="ECO:0007669"/>
    <property type="project" value="UniProtKB-KW"/>
</dbReference>
<keyword evidence="1" id="KW-0479">Metal-binding</keyword>
<protein>
    <recommendedName>
        <fullName evidence="7">C2H2-type domain-containing protein</fullName>
    </recommendedName>
</protein>
<dbReference type="InterPro" id="IPR017956">
    <property type="entry name" value="AT_hook_DNA-bd_motif"/>
</dbReference>
<dbReference type="PANTHER" id="PTHR24379:SF121">
    <property type="entry name" value="C2H2-TYPE DOMAIN-CONTAINING PROTEIN"/>
    <property type="match status" value="1"/>
</dbReference>
<dbReference type="SMART" id="SM00384">
    <property type="entry name" value="AT_hook"/>
    <property type="match status" value="3"/>
</dbReference>
<dbReference type="PROSITE" id="PS50157">
    <property type="entry name" value="ZINC_FINGER_C2H2_2"/>
    <property type="match status" value="6"/>
</dbReference>
<evidence type="ECO:0000256" key="5">
    <source>
        <dbReference type="PROSITE-ProRule" id="PRU00042"/>
    </source>
</evidence>
<dbReference type="Gene3D" id="1.25.40.420">
    <property type="match status" value="1"/>
</dbReference>
<dbReference type="PANTHER" id="PTHR24379">
    <property type="entry name" value="KRAB AND ZINC FINGER DOMAIN-CONTAINING"/>
    <property type="match status" value="1"/>
</dbReference>
<evidence type="ECO:0000256" key="1">
    <source>
        <dbReference type="ARBA" id="ARBA00022723"/>
    </source>
</evidence>
<dbReference type="InterPro" id="IPR013087">
    <property type="entry name" value="Znf_C2H2_type"/>
</dbReference>
<dbReference type="PROSITE" id="PS00028">
    <property type="entry name" value="ZINC_FINGER_C2H2_1"/>
    <property type="match status" value="3"/>
</dbReference>
<keyword evidence="4" id="KW-0862">Zinc</keyword>
<dbReference type="Proteomes" id="UP001208570">
    <property type="component" value="Unassembled WGS sequence"/>
</dbReference>
<organism evidence="8 9">
    <name type="scientific">Paralvinella palmiformis</name>
    <dbReference type="NCBI Taxonomy" id="53620"/>
    <lineage>
        <taxon>Eukaryota</taxon>
        <taxon>Metazoa</taxon>
        <taxon>Spiralia</taxon>
        <taxon>Lophotrochozoa</taxon>
        <taxon>Annelida</taxon>
        <taxon>Polychaeta</taxon>
        <taxon>Sedentaria</taxon>
        <taxon>Canalipalpata</taxon>
        <taxon>Terebellida</taxon>
        <taxon>Terebelliformia</taxon>
        <taxon>Alvinellidae</taxon>
        <taxon>Paralvinella</taxon>
    </lineage>
</organism>
<feature type="domain" description="C2H2-type" evidence="7">
    <location>
        <begin position="528"/>
        <end position="555"/>
    </location>
</feature>
<reference evidence="8" key="1">
    <citation type="journal article" date="2023" name="Mol. Biol. Evol.">
        <title>Third-Generation Sequencing Reveals the Adaptive Role of the Epigenome in Three Deep-Sea Polychaetes.</title>
        <authorList>
            <person name="Perez M."/>
            <person name="Aroh O."/>
            <person name="Sun Y."/>
            <person name="Lan Y."/>
            <person name="Juniper S.K."/>
            <person name="Young C.R."/>
            <person name="Angers B."/>
            <person name="Qian P.Y."/>
        </authorList>
    </citation>
    <scope>NUCLEOTIDE SEQUENCE</scope>
    <source>
        <strain evidence="8">P08H-3</strain>
    </source>
</reference>